<keyword evidence="3" id="KW-1185">Reference proteome</keyword>
<evidence type="ECO:0000313" key="2">
    <source>
        <dbReference type="EMBL" id="KAL3811788.1"/>
    </source>
</evidence>
<dbReference type="Proteomes" id="UP001530377">
    <property type="component" value="Unassembled WGS sequence"/>
</dbReference>
<feature type="region of interest" description="Disordered" evidence="1">
    <location>
        <begin position="381"/>
        <end position="430"/>
    </location>
</feature>
<dbReference type="EMBL" id="JALLPB020000235">
    <property type="protein sequence ID" value="KAL3811788.1"/>
    <property type="molecule type" value="Genomic_DNA"/>
</dbReference>
<evidence type="ECO:0008006" key="4">
    <source>
        <dbReference type="Google" id="ProtNLM"/>
    </source>
</evidence>
<feature type="region of interest" description="Disordered" evidence="1">
    <location>
        <begin position="286"/>
        <end position="306"/>
    </location>
</feature>
<feature type="region of interest" description="Disordered" evidence="1">
    <location>
        <begin position="114"/>
        <end position="137"/>
    </location>
</feature>
<feature type="compositionally biased region" description="Basic and acidic residues" evidence="1">
    <location>
        <begin position="405"/>
        <end position="430"/>
    </location>
</feature>
<organism evidence="2 3">
    <name type="scientific">Cyclostephanos tholiformis</name>
    <dbReference type="NCBI Taxonomy" id="382380"/>
    <lineage>
        <taxon>Eukaryota</taxon>
        <taxon>Sar</taxon>
        <taxon>Stramenopiles</taxon>
        <taxon>Ochrophyta</taxon>
        <taxon>Bacillariophyta</taxon>
        <taxon>Coscinodiscophyceae</taxon>
        <taxon>Thalassiosirophycidae</taxon>
        <taxon>Stephanodiscales</taxon>
        <taxon>Stephanodiscaceae</taxon>
        <taxon>Cyclostephanos</taxon>
    </lineage>
</organism>
<feature type="region of interest" description="Disordered" evidence="1">
    <location>
        <begin position="1"/>
        <end position="31"/>
    </location>
</feature>
<feature type="compositionally biased region" description="Low complexity" evidence="1">
    <location>
        <begin position="8"/>
        <end position="23"/>
    </location>
</feature>
<protein>
    <recommendedName>
        <fullName evidence="4">RING-type domain-containing protein</fullName>
    </recommendedName>
</protein>
<comment type="caution">
    <text evidence="2">The sequence shown here is derived from an EMBL/GenBank/DDBJ whole genome shotgun (WGS) entry which is preliminary data.</text>
</comment>
<feature type="compositionally biased region" description="Polar residues" evidence="1">
    <location>
        <begin position="115"/>
        <end position="130"/>
    </location>
</feature>
<evidence type="ECO:0000313" key="3">
    <source>
        <dbReference type="Proteomes" id="UP001530377"/>
    </source>
</evidence>
<reference evidence="2 3" key="1">
    <citation type="submission" date="2024-10" db="EMBL/GenBank/DDBJ databases">
        <title>Updated reference genomes for cyclostephanoid diatoms.</title>
        <authorList>
            <person name="Roberts W.R."/>
            <person name="Alverson A.J."/>
        </authorList>
    </citation>
    <scope>NUCLEOTIDE SEQUENCE [LARGE SCALE GENOMIC DNA]</scope>
    <source>
        <strain evidence="2 3">AJA228-03</strain>
    </source>
</reference>
<accession>A0ABD3RFL0</accession>
<feature type="region of interest" description="Disordered" evidence="1">
    <location>
        <begin position="453"/>
        <end position="480"/>
    </location>
</feature>
<sequence length="862" mass="93946">MRGPPPQSNSSSESPTAALSSSSFQMNMSGQKGVDGVECAQITNPERYCHSHHQPHLTGVGSGRLVEANQVIITNSDDAYRAINVDDCQSVIGNENNESDGVFLPVGREIASETVKGQATSQPGSSSSMTLKRKKRREDDAITLMPGLVGDERSGVGEGGGEVYFRMKAADETKESDATRNEGAVNYGEIGVTAASTANDVGASVANNNDELAKEVAVAAAVEQRIEVADNAVTVSILDYSDGGYCNEDGVPSASKGIRGNDIIDADGDIFDNDDVGEIRGDEVGHVRDDGTKAASTAGETPGAKSRGVEVIEVIEVNDDDDDSVHWRINVEDNVEEDDDNVRSMNRDHRKIIVPPRMDASSIDNPTNTTILAAVGVESCTTEGEGDGRSDEPNGNLTDCEIAPEEGRTEEQRVKGTIESDKEEGKVMAEEQRVKCDIERGEEGGKAGKIIRRSATSTSAFRHSVPADSESNTERGNQREGIERMNILPDEHTDALRTTVADFVLHFHNLLKGDKSRSDVYQLMELLKVNIPIISAIVPTTIDEMTKLGLEFTSSTKSKKRWKWMNLLINALLERINSFIESRKLAHHLKAKTRWPSDYWRQYQFELPREESNPLTSAPVIGQLRHTMPVVPNKRARCNIGIDAGAAHNPSSTLCANSGSTGDPSQNYRENQTPARERFSEYRIDNAASIAELESIRRRLLNLVDRVDARLKDMRFAEAMSSIFGKETIDELSTQELMDILSQEIDKSAQAGSCNSTSSDANGRGIMKEALEDAIIRDKAGKRRRYPVTCPLCFDRITSPTLIACEICDEDGICNNCHVNCSSCHRSTCADCLMSCDGCGSSYNCSDCVAQRTSHIGFLDMP</sequence>
<proteinExistence type="predicted"/>
<evidence type="ECO:0000256" key="1">
    <source>
        <dbReference type="SAM" id="MobiDB-lite"/>
    </source>
</evidence>
<gene>
    <name evidence="2" type="ORF">ACHAXA_005179</name>
</gene>
<dbReference type="AlphaFoldDB" id="A0ABD3RFL0"/>
<name>A0ABD3RFL0_9STRA</name>